<dbReference type="EMBL" id="JACIES010000009">
    <property type="protein sequence ID" value="MBB4027396.1"/>
    <property type="molecule type" value="Genomic_DNA"/>
</dbReference>
<evidence type="ECO:0000313" key="1">
    <source>
        <dbReference type="EMBL" id="MBB4027396.1"/>
    </source>
</evidence>
<dbReference type="InterPro" id="IPR032183">
    <property type="entry name" value="PKD-like"/>
</dbReference>
<gene>
    <name evidence="1" type="ORF">GGR14_003206</name>
</gene>
<organism evidence="1 2">
    <name type="scientific">Butyricimonas faecihominis</name>
    <dbReference type="NCBI Taxonomy" id="1472416"/>
    <lineage>
        <taxon>Bacteria</taxon>
        <taxon>Pseudomonadati</taxon>
        <taxon>Bacteroidota</taxon>
        <taxon>Bacteroidia</taxon>
        <taxon>Bacteroidales</taxon>
        <taxon>Odoribacteraceae</taxon>
        <taxon>Butyricimonas</taxon>
    </lineage>
</organism>
<dbReference type="RefSeq" id="WP_164719964.1">
    <property type="nucleotide sequence ID" value="NZ_AP028155.1"/>
</dbReference>
<reference evidence="1 2" key="1">
    <citation type="submission" date="2020-08" db="EMBL/GenBank/DDBJ databases">
        <title>Genomic Encyclopedia of Type Strains, Phase IV (KMG-IV): sequencing the most valuable type-strain genomes for metagenomic binning, comparative biology and taxonomic classification.</title>
        <authorList>
            <person name="Goeker M."/>
        </authorList>
    </citation>
    <scope>NUCLEOTIDE SEQUENCE [LARGE SCALE GENOMIC DNA]</scope>
    <source>
        <strain evidence="1 2">DSM 105721</strain>
    </source>
</reference>
<evidence type="ECO:0000313" key="2">
    <source>
        <dbReference type="Proteomes" id="UP000546007"/>
    </source>
</evidence>
<protein>
    <recommendedName>
        <fullName evidence="3">Bacteroidetes PKD-like domain-containing protein</fullName>
    </recommendedName>
</protein>
<proteinExistence type="predicted"/>
<dbReference type="Pfam" id="PF16407">
    <property type="entry name" value="PKD_2"/>
    <property type="match status" value="1"/>
</dbReference>
<dbReference type="AlphaFoldDB" id="A0A7W6MZW3"/>
<dbReference type="GeneID" id="93102926"/>
<comment type="caution">
    <text evidence="1">The sequence shown here is derived from an EMBL/GenBank/DDBJ whole genome shotgun (WGS) entry which is preliminary data.</text>
</comment>
<keyword evidence="2" id="KW-1185">Reference proteome</keyword>
<dbReference type="PROSITE" id="PS51257">
    <property type="entry name" value="PROKAR_LIPOPROTEIN"/>
    <property type="match status" value="1"/>
</dbReference>
<sequence>MKHIYYLVIILIVGVMFVACYDKDNTIHRIPDLVIENVTGGSVKTGELIEITPKCIMGGEEVECTYNWYRYRDTVLELISEDTHLEWRVDTVGSVTLELEATHVETGIQAILTFQYAIVPRINNGWLILKETMDGNTDMDVSLLQTNGIEFAEDQLSLALGGPMKGKPVSLLSTQNYQWYNPETGGREERQNCLIPVSEKDILMYRVSDEKVLVQTEDLFYETPDFTSGNIEAFMKLDYSASLIFDGKVYLLSSAAFMPALLGDYHLAPYIVCWGYSNPMLVYDELSSSFGLIKASNIMNTTMEIKYFDNAFQADDDLRISPSQMNADLVYLGQTDRSILTDKPGSGTAYALMKKKGDADNLLLYGLTAAEWPNATYGPIRFTRTIPISRCEAFATADFYTMHQTNNLIYFIKDNRLSYYDIDKDEFVMDIHTFDGEVTYCKYIGNNYDYNDSSWNPPLYDNQFERLMVATTSGTSYTIHSFGWSINEGLTLLPDQEINGEGKVRFMFWYTSSWRLFNSIYRYS</sequence>
<evidence type="ECO:0008006" key="3">
    <source>
        <dbReference type="Google" id="ProtNLM"/>
    </source>
</evidence>
<dbReference type="Proteomes" id="UP000546007">
    <property type="component" value="Unassembled WGS sequence"/>
</dbReference>
<accession>A0A7W6MZW3</accession>
<name>A0A7W6MZW3_9BACT</name>